<evidence type="ECO:0000256" key="4">
    <source>
        <dbReference type="ARBA" id="ARBA00022600"/>
    </source>
</evidence>
<feature type="domain" description="GH15-like" evidence="9">
    <location>
        <begin position="44"/>
        <end position="873"/>
    </location>
</feature>
<evidence type="ECO:0000313" key="11">
    <source>
        <dbReference type="Ensembl" id="ENSSPAP00000027835.1"/>
    </source>
</evidence>
<keyword evidence="7" id="KW-0472">Membrane</keyword>
<keyword evidence="4 7" id="KW-0321">Glycogen metabolism</keyword>
<feature type="domain" description="Phosphorylase b kinase regulatory subunit alpha/beta C-terminal" evidence="10">
    <location>
        <begin position="913"/>
        <end position="1056"/>
    </location>
</feature>
<dbReference type="PANTHER" id="PTHR10749">
    <property type="entry name" value="PHOSPHORYLASE B KINASE REGULATORY SUBUNIT"/>
    <property type="match status" value="1"/>
</dbReference>
<evidence type="ECO:0000313" key="13">
    <source>
        <dbReference type="RefSeq" id="XP_008290223.1"/>
    </source>
</evidence>
<dbReference type="Pfam" id="PF19292">
    <property type="entry name" value="KPBB_C"/>
    <property type="match status" value="1"/>
</dbReference>
<dbReference type="GeneID" id="103364759"/>
<gene>
    <name evidence="11" type="primary">PHKB</name>
    <name evidence="13" type="synonym">phkb</name>
</gene>
<dbReference type="InterPro" id="IPR011613">
    <property type="entry name" value="GH15-like"/>
</dbReference>
<sequence>MASLADVGWKLLEFKARSKRSGSIYEPLKLSILQREDEPLWEKLDRYYNAVKMTILNYQSPTTGLFPVKTCSTCKEAKVRDSLYCAAGAWALAMAYRRIDDDMGRTHELEHSAIKCMRGILYCYMRQADKVEQFKKDPSPSKCLHSVFDVDTGDEVYSNSDYHHLQIDAVSLFLLYLVEMICSGLQIIYNTDEVSFIQNLVFCVERAYRVPDYGMWERGSKYNNGSTELHSSSVGLAKAALEAINGFNLFGNQGCSWSVIFVDLDAHNRNRQTLCSLLPRESRSHNTDAALLPTISYPAFAVDDDALYSQTLDKIVRKLRGKYGFKRFLRDGYRTANEDKNRRYYKPAEMKLFDGIECEFPIFFIYMMIDGVFRGNKAQVKEYQDLLEPIIFHSYEGHAVIPKYYYVPADFVEAEQNKHGSQKRFPSNSGRDGMVFLWGQALYNIAKLLVDELISPKDIDPIHRYVPRQDQRNVSMRYSNQGPIENDTVIHAALIAESQRLQVFLNTYGIQTQTPQQVEPIQIWPQKELVKAYRFLAINKKLGLSGRPDRPVGCIGTCKIYRILGKTVVCYPIVFDLSDFYLSQDVMLLIDDIKNALQFIKQCWKMQGRPLFLVLIREDNIKGSRFNPVLDMLASFKKGNIGGVKVHVDRLQTLISGAVVEQLDFLRVNEAEIPEFKSFEELELPKHSKVKRQTSTPNASDLEQQPEISVEEWQQKSTQEIIQKFHDCDCLASQAQLASILLRREGSDFLAKDENLMDELERIYRRAGSRKLWSVVRLAASLLTKLVDSLAPSITSVLVHGKQVTLGLFGHEEEVISNPLSPGVIQGIIYSKCSPHGGEREAVLQQELVIHIGWIISNNPELFSGMLKIRVGWIVQAMKHELKIRAGDMPPQDIYQLSPSDIKQLLLDVLQPQHTGRSWLNRRQIDGSLNRTPLGFYDRVWQILERTPNGIVVAGNHLPQQPSLSDMTMYEMNFSLLVEDTLKNIVLPEYRQIIVELLMVVSIVLERNPELEFSDKVVLDGLVKEAFNDFQRDRSRFEGMEKQDDMEAFYNTPPVGKRGTSSYLTKAVMIQLLQGDVKPCKDDPCSVS</sequence>
<evidence type="ECO:0000256" key="7">
    <source>
        <dbReference type="RuleBase" id="RU364123"/>
    </source>
</evidence>
<dbReference type="GO" id="GO:0005886">
    <property type="term" value="C:plasma membrane"/>
    <property type="evidence" value="ECO:0007669"/>
    <property type="project" value="UniProtKB-SubCell"/>
</dbReference>
<dbReference type="InterPro" id="IPR008734">
    <property type="entry name" value="PHK_A/B_su"/>
</dbReference>
<keyword evidence="5 7" id="KW-0112">Calmodulin-binding</keyword>
<evidence type="ECO:0000259" key="9">
    <source>
        <dbReference type="Pfam" id="PF00723"/>
    </source>
</evidence>
<evidence type="ECO:0000259" key="10">
    <source>
        <dbReference type="Pfam" id="PF19292"/>
    </source>
</evidence>
<dbReference type="GeneTree" id="ENSGT00950000183118"/>
<evidence type="ECO:0000256" key="1">
    <source>
        <dbReference type="ARBA" id="ARBA00004342"/>
    </source>
</evidence>
<keyword evidence="12" id="KW-1185">Reference proteome</keyword>
<keyword evidence="7" id="KW-0636">Prenylation</keyword>
<dbReference type="UniPathway" id="UPA00163"/>
<organism evidence="11">
    <name type="scientific">Stegastes partitus</name>
    <name type="common">bicolor damselfish</name>
    <dbReference type="NCBI Taxonomy" id="144197"/>
    <lineage>
        <taxon>Eukaryota</taxon>
        <taxon>Metazoa</taxon>
        <taxon>Chordata</taxon>
        <taxon>Craniata</taxon>
        <taxon>Vertebrata</taxon>
        <taxon>Euteleostomi</taxon>
        <taxon>Actinopterygii</taxon>
        <taxon>Neopterygii</taxon>
        <taxon>Teleostei</taxon>
        <taxon>Neoteleostei</taxon>
        <taxon>Acanthomorphata</taxon>
        <taxon>Ovalentaria</taxon>
        <taxon>Pomacentridae</taxon>
        <taxon>Stegastes</taxon>
    </lineage>
</organism>
<feature type="compositionally biased region" description="Polar residues" evidence="8">
    <location>
        <begin position="693"/>
        <end position="707"/>
    </location>
</feature>
<keyword evidence="7" id="KW-1003">Cell membrane</keyword>
<evidence type="ECO:0000256" key="8">
    <source>
        <dbReference type="SAM" id="MobiDB-lite"/>
    </source>
</evidence>
<dbReference type="InterPro" id="IPR008928">
    <property type="entry name" value="6-hairpin_glycosidase_sf"/>
</dbReference>
<accession>A0A3B5B3V8</accession>
<comment type="subcellular location">
    <subcellularLocation>
        <location evidence="1 7">Cell membrane</location>
        <topology evidence="1 7">Lipid-anchor</topology>
        <orientation evidence="1 7">Cytoplasmic side</orientation>
    </subcellularLocation>
</comment>
<dbReference type="STRING" id="144197.ENSSPAP00000027835"/>
<dbReference type="PANTHER" id="PTHR10749:SF8">
    <property type="entry name" value="PHOSPHORYLASE B KINASE REGULATORY SUBUNIT BETA"/>
    <property type="match status" value="1"/>
</dbReference>
<dbReference type="AlphaFoldDB" id="A0A3B5B3V8"/>
<comment type="function">
    <text evidence="7">Phosphorylase b kinase catalyzes the phosphorylation of serine in certain substrates, including troponin I.</text>
</comment>
<dbReference type="Proteomes" id="UP000694891">
    <property type="component" value="Unplaced"/>
</dbReference>
<evidence type="ECO:0000313" key="12">
    <source>
        <dbReference type="Proteomes" id="UP000694891"/>
    </source>
</evidence>
<comment type="similarity">
    <text evidence="3 7">Belongs to the phosphorylase b kinase regulatory chain family.</text>
</comment>
<evidence type="ECO:0000256" key="6">
    <source>
        <dbReference type="ARBA" id="ARBA00023277"/>
    </source>
</evidence>
<evidence type="ECO:0000256" key="2">
    <source>
        <dbReference type="ARBA" id="ARBA00005131"/>
    </source>
</evidence>
<feature type="region of interest" description="Disordered" evidence="8">
    <location>
        <begin position="688"/>
        <end position="707"/>
    </location>
</feature>
<protein>
    <recommendedName>
        <fullName evidence="7">Phosphorylase b kinase regulatory subunit</fullName>
    </recommendedName>
</protein>
<dbReference type="Pfam" id="PF00723">
    <property type="entry name" value="Glyco_hydro_15"/>
    <property type="match status" value="1"/>
</dbReference>
<evidence type="ECO:0000256" key="3">
    <source>
        <dbReference type="ARBA" id="ARBA00007128"/>
    </source>
</evidence>
<dbReference type="SUPFAM" id="SSF48208">
    <property type="entry name" value="Six-hairpin glycosidases"/>
    <property type="match status" value="1"/>
</dbReference>
<dbReference type="RefSeq" id="XP_008290223.1">
    <property type="nucleotide sequence ID" value="XM_008292001.1"/>
</dbReference>
<keyword evidence="7" id="KW-0449">Lipoprotein</keyword>
<keyword evidence="6 7" id="KW-0119">Carbohydrate metabolism</keyword>
<comment type="pathway">
    <text evidence="2 7">Glycan biosynthesis; glycogen metabolism.</text>
</comment>
<dbReference type="CTD" id="5257"/>
<reference evidence="13" key="2">
    <citation type="submission" date="2025-04" db="UniProtKB">
        <authorList>
            <consortium name="RefSeq"/>
        </authorList>
    </citation>
    <scope>IDENTIFICATION</scope>
</reference>
<dbReference type="GO" id="GO:0005977">
    <property type="term" value="P:glycogen metabolic process"/>
    <property type="evidence" value="ECO:0007669"/>
    <property type="project" value="UniProtKB-UniPathway"/>
</dbReference>
<proteinExistence type="inferred from homology"/>
<dbReference type="OrthoDB" id="5971574at2759"/>
<dbReference type="GO" id="GO:0005964">
    <property type="term" value="C:phosphorylase kinase complex"/>
    <property type="evidence" value="ECO:0007669"/>
    <property type="project" value="TreeGrafter"/>
</dbReference>
<dbReference type="Ensembl" id="ENSSPAT00000028289.1">
    <property type="protein sequence ID" value="ENSSPAP00000027835.1"/>
    <property type="gene ID" value="ENSSPAG00000020898.1"/>
</dbReference>
<dbReference type="InterPro" id="IPR045583">
    <property type="entry name" value="KPBA/B_C"/>
</dbReference>
<name>A0A3B5B3V8_9TELE</name>
<dbReference type="GO" id="GO:0005516">
    <property type="term" value="F:calmodulin binding"/>
    <property type="evidence" value="ECO:0007669"/>
    <property type="project" value="UniProtKB-KW"/>
</dbReference>
<evidence type="ECO:0000256" key="5">
    <source>
        <dbReference type="ARBA" id="ARBA00022860"/>
    </source>
</evidence>
<reference evidence="11" key="1">
    <citation type="submission" date="2023-09" db="UniProtKB">
        <authorList>
            <consortium name="Ensembl"/>
        </authorList>
    </citation>
    <scope>IDENTIFICATION</scope>
</reference>